<reference evidence="4" key="1">
    <citation type="submission" date="2021-07" db="EMBL/GenBank/DDBJ databases">
        <title>Zhongshania sp. CAU 1632 isolated from seawater.</title>
        <authorList>
            <person name="Kim W."/>
        </authorList>
    </citation>
    <scope>NUCLEOTIDE SEQUENCE</scope>
    <source>
        <strain evidence="4">CAU 1632</strain>
    </source>
</reference>
<dbReference type="NCBIfam" id="TIGR00096">
    <property type="entry name" value="16S rRNA (cytidine(1402)-2'-O)-methyltransferase"/>
    <property type="match status" value="1"/>
</dbReference>
<keyword evidence="5" id="KW-1185">Reference proteome</keyword>
<gene>
    <name evidence="1 4" type="primary">rsmI</name>
    <name evidence="4" type="ORF">KXJ70_05505</name>
</gene>
<comment type="function">
    <text evidence="1">Catalyzes the 2'-O-methylation of the ribose of cytidine 1402 (C1402) in 16S rRNA.</text>
</comment>
<dbReference type="PANTHER" id="PTHR46111:SF1">
    <property type="entry name" value="RIBOSOMAL RNA SMALL SUBUNIT METHYLTRANSFERASE I"/>
    <property type="match status" value="1"/>
</dbReference>
<dbReference type="InterPro" id="IPR000878">
    <property type="entry name" value="4pyrrol_Mease"/>
</dbReference>
<feature type="domain" description="RsmI HTH" evidence="3">
    <location>
        <begin position="233"/>
        <end position="274"/>
    </location>
</feature>
<dbReference type="RefSeq" id="WP_219042433.1">
    <property type="nucleotide sequence ID" value="NZ_JAHWDQ010000001.1"/>
</dbReference>
<dbReference type="Pfam" id="PF23016">
    <property type="entry name" value="RsmI_C"/>
    <property type="match status" value="1"/>
</dbReference>
<evidence type="ECO:0000259" key="3">
    <source>
        <dbReference type="Pfam" id="PF23016"/>
    </source>
</evidence>
<accession>A0ABS6VPH5</accession>
<name>A0ABS6VPH5_9GAMM</name>
<protein>
    <recommendedName>
        <fullName evidence="1">Ribosomal RNA small subunit methyltransferase I</fullName>
        <ecNumber evidence="1">2.1.1.198</ecNumber>
    </recommendedName>
    <alternativeName>
        <fullName evidence="1">16S rRNA 2'-O-ribose C1402 methyltransferase</fullName>
    </alternativeName>
    <alternativeName>
        <fullName evidence="1">rRNA (cytidine-2'-O-)-methyltransferase RsmI</fullName>
    </alternativeName>
</protein>
<organism evidence="4 5">
    <name type="scientific">Zhongshania aquimaris</name>
    <dbReference type="NCBI Taxonomy" id="2857107"/>
    <lineage>
        <taxon>Bacteria</taxon>
        <taxon>Pseudomonadati</taxon>
        <taxon>Pseudomonadota</taxon>
        <taxon>Gammaproteobacteria</taxon>
        <taxon>Cellvibrionales</taxon>
        <taxon>Spongiibacteraceae</taxon>
        <taxon>Zhongshania</taxon>
    </lineage>
</organism>
<evidence type="ECO:0000313" key="5">
    <source>
        <dbReference type="Proteomes" id="UP001166291"/>
    </source>
</evidence>
<comment type="similarity">
    <text evidence="1">Belongs to the methyltransferase superfamily. RsmI family.</text>
</comment>
<keyword evidence="1 4" id="KW-0808">Transferase</keyword>
<dbReference type="EMBL" id="JAHWDQ010000001">
    <property type="protein sequence ID" value="MBW2940219.1"/>
    <property type="molecule type" value="Genomic_DNA"/>
</dbReference>
<feature type="domain" description="Tetrapyrrole methylase" evidence="2">
    <location>
        <begin position="6"/>
        <end position="206"/>
    </location>
</feature>
<comment type="catalytic activity">
    <reaction evidence="1">
        <text>cytidine(1402) in 16S rRNA + S-adenosyl-L-methionine = 2'-O-methylcytidine(1402) in 16S rRNA + S-adenosyl-L-homocysteine + H(+)</text>
        <dbReference type="Rhea" id="RHEA:42924"/>
        <dbReference type="Rhea" id="RHEA-COMP:10285"/>
        <dbReference type="Rhea" id="RHEA-COMP:10286"/>
        <dbReference type="ChEBI" id="CHEBI:15378"/>
        <dbReference type="ChEBI" id="CHEBI:57856"/>
        <dbReference type="ChEBI" id="CHEBI:59789"/>
        <dbReference type="ChEBI" id="CHEBI:74495"/>
        <dbReference type="ChEBI" id="CHEBI:82748"/>
        <dbReference type="EC" id="2.1.1.198"/>
    </reaction>
</comment>
<dbReference type="Proteomes" id="UP001166291">
    <property type="component" value="Unassembled WGS sequence"/>
</dbReference>
<dbReference type="GO" id="GO:0032259">
    <property type="term" value="P:methylation"/>
    <property type="evidence" value="ECO:0007669"/>
    <property type="project" value="UniProtKB-KW"/>
</dbReference>
<evidence type="ECO:0000256" key="1">
    <source>
        <dbReference type="HAMAP-Rule" id="MF_01877"/>
    </source>
</evidence>
<dbReference type="InterPro" id="IPR053910">
    <property type="entry name" value="RsmI_HTH"/>
</dbReference>
<proteinExistence type="inferred from homology"/>
<comment type="caution">
    <text evidence="4">The sequence shown here is derived from an EMBL/GenBank/DDBJ whole genome shotgun (WGS) entry which is preliminary data.</text>
</comment>
<keyword evidence="1" id="KW-0949">S-adenosyl-L-methionine</keyword>
<keyword evidence="1" id="KW-0698">rRNA processing</keyword>
<dbReference type="GO" id="GO:0008168">
    <property type="term" value="F:methyltransferase activity"/>
    <property type="evidence" value="ECO:0007669"/>
    <property type="project" value="UniProtKB-KW"/>
</dbReference>
<evidence type="ECO:0000313" key="4">
    <source>
        <dbReference type="EMBL" id="MBW2940219.1"/>
    </source>
</evidence>
<dbReference type="CDD" id="cd11648">
    <property type="entry name" value="RsmI"/>
    <property type="match status" value="1"/>
</dbReference>
<dbReference type="HAMAP" id="MF_01877">
    <property type="entry name" value="16SrRNA_methyltr_I"/>
    <property type="match status" value="1"/>
</dbReference>
<dbReference type="InterPro" id="IPR008189">
    <property type="entry name" value="rRNA_ssu_MeTfrase_I"/>
</dbReference>
<dbReference type="PANTHER" id="PTHR46111">
    <property type="entry name" value="RIBOSOMAL RNA SMALL SUBUNIT METHYLTRANSFERASE I"/>
    <property type="match status" value="1"/>
</dbReference>
<sequence>MDNTPTLYVVATPIGNLSDMVPRAVEILQTVALIAAEDTRHSRTLLSHFDIRTPVCAYHDHSNSAELERLLAHLRGGKSLALISDAGTPLVSDPGYRLVDLALREGIKVVPIPGACAVIAALSVAGLPSDRFMFEGFLPAKQHARLTVLKGLQRERRTMIFYEAPHRVRDSLADISAAMGGDRLVVLAREITKLFETVKRLPASELHDWVSADSNQQRGECVLLIEGFKGDEGIPAATIDMLNILRAELPLKQAAALCSKISGLKKNQLYQYGLDFPLQD</sequence>
<evidence type="ECO:0000259" key="2">
    <source>
        <dbReference type="Pfam" id="PF00590"/>
    </source>
</evidence>
<dbReference type="InterPro" id="IPR018063">
    <property type="entry name" value="SAM_MeTrfase_RsmI_CS"/>
</dbReference>
<dbReference type="EC" id="2.1.1.198" evidence="1"/>
<keyword evidence="1" id="KW-0963">Cytoplasm</keyword>
<dbReference type="Pfam" id="PF00590">
    <property type="entry name" value="TP_methylase"/>
    <property type="match status" value="1"/>
</dbReference>
<dbReference type="PROSITE" id="PS01296">
    <property type="entry name" value="RSMI"/>
    <property type="match status" value="1"/>
</dbReference>
<keyword evidence="1 4" id="KW-0489">Methyltransferase</keyword>
<dbReference type="PIRSF" id="PIRSF005917">
    <property type="entry name" value="MTase_YraL"/>
    <property type="match status" value="1"/>
</dbReference>
<comment type="subcellular location">
    <subcellularLocation>
        <location evidence="1">Cytoplasm</location>
    </subcellularLocation>
</comment>